<dbReference type="SMART" id="SM00343">
    <property type="entry name" value="ZnF_C2HC"/>
    <property type="match status" value="2"/>
</dbReference>
<feature type="compositionally biased region" description="Polar residues" evidence="1">
    <location>
        <begin position="189"/>
        <end position="198"/>
    </location>
</feature>
<dbReference type="GO" id="GO:0003676">
    <property type="term" value="F:nucleic acid binding"/>
    <property type="evidence" value="ECO:0007669"/>
    <property type="project" value="InterPro"/>
</dbReference>
<feature type="domain" description="CCHC-type" evidence="2">
    <location>
        <begin position="132"/>
        <end position="148"/>
    </location>
</feature>
<reference evidence="3 4" key="1">
    <citation type="submission" date="2020-02" db="EMBL/GenBank/DDBJ databases">
        <authorList>
            <person name="Ferguson B K."/>
        </authorList>
    </citation>
    <scope>NUCLEOTIDE SEQUENCE [LARGE SCALE GENOMIC DNA]</scope>
</reference>
<dbReference type="InterPro" id="IPR001878">
    <property type="entry name" value="Znf_CCHC"/>
</dbReference>
<feature type="compositionally biased region" description="Low complexity" evidence="1">
    <location>
        <begin position="162"/>
        <end position="175"/>
    </location>
</feature>
<evidence type="ECO:0000313" key="4">
    <source>
        <dbReference type="Proteomes" id="UP000479190"/>
    </source>
</evidence>
<gene>
    <name evidence="3" type="ORF">TBRA_LOCUS268</name>
</gene>
<protein>
    <recommendedName>
        <fullName evidence="2">CCHC-type domain-containing protein</fullName>
    </recommendedName>
</protein>
<evidence type="ECO:0000313" key="3">
    <source>
        <dbReference type="EMBL" id="CAB0028038.1"/>
    </source>
</evidence>
<dbReference type="EMBL" id="CADCXV010000058">
    <property type="protein sequence ID" value="CAB0028038.1"/>
    <property type="molecule type" value="Genomic_DNA"/>
</dbReference>
<accession>A0A6H5I134</accession>
<dbReference type="AlphaFoldDB" id="A0A6H5I134"/>
<dbReference type="Gene3D" id="4.10.60.10">
    <property type="entry name" value="Zinc finger, CCHC-type"/>
    <property type="match status" value="1"/>
</dbReference>
<feature type="domain" description="CCHC-type" evidence="2">
    <location>
        <begin position="90"/>
        <end position="106"/>
    </location>
</feature>
<evidence type="ECO:0000259" key="2">
    <source>
        <dbReference type="SMART" id="SM00343"/>
    </source>
</evidence>
<name>A0A6H5I134_9HYME</name>
<sequence>MVFFSALSYSCQLARDSDGESCSDADDENVFISRPSRFIRHLIGRGVNCASLHDWSESRVGRSYNYYTAEWWLTSLTTRGRAGTYVHVMTCGFCGSQEHIMMNCPKYLTKDVKVEKKEPEVITMNKIETQEMCGFCNVPGHTISNCLNFWSRQANAVNNASNGQNYNHGGNNNEKGMYDANIPNEDEQTTAVESSDLQNVAEVESCSGRDMTGDDEVAEAQKNNDAQDGDAQAAAEVESYKGGDAYESADDAYESAEEIRTDGLVRPHETMTLVSVLFIPDQEFQRYDNNTEWIRKFVAQPEKSFATHNRIIDAWTENQQALPKMSDEGTLPIEVARKYANDFEDITPGHSGMDIFRNTTFIRSAVL</sequence>
<dbReference type="Proteomes" id="UP000479190">
    <property type="component" value="Unassembled WGS sequence"/>
</dbReference>
<feature type="region of interest" description="Disordered" evidence="1">
    <location>
        <begin position="161"/>
        <end position="212"/>
    </location>
</feature>
<proteinExistence type="predicted"/>
<keyword evidence="4" id="KW-1185">Reference proteome</keyword>
<evidence type="ECO:0000256" key="1">
    <source>
        <dbReference type="SAM" id="MobiDB-lite"/>
    </source>
</evidence>
<dbReference type="GO" id="GO:0008270">
    <property type="term" value="F:zinc ion binding"/>
    <property type="evidence" value="ECO:0007669"/>
    <property type="project" value="InterPro"/>
</dbReference>
<organism evidence="3 4">
    <name type="scientific">Trichogramma brassicae</name>
    <dbReference type="NCBI Taxonomy" id="86971"/>
    <lineage>
        <taxon>Eukaryota</taxon>
        <taxon>Metazoa</taxon>
        <taxon>Ecdysozoa</taxon>
        <taxon>Arthropoda</taxon>
        <taxon>Hexapoda</taxon>
        <taxon>Insecta</taxon>
        <taxon>Pterygota</taxon>
        <taxon>Neoptera</taxon>
        <taxon>Endopterygota</taxon>
        <taxon>Hymenoptera</taxon>
        <taxon>Apocrita</taxon>
        <taxon>Proctotrupomorpha</taxon>
        <taxon>Chalcidoidea</taxon>
        <taxon>Trichogrammatidae</taxon>
        <taxon>Trichogramma</taxon>
    </lineage>
</organism>